<dbReference type="AlphaFoldDB" id="A0A7L4USS6"/>
<accession>A0A7L4USS6</accession>
<gene>
    <name evidence="1" type="ORF">C7377_0835</name>
</gene>
<dbReference type="RefSeq" id="WP_116496040.1">
    <property type="nucleotide sequence ID" value="NZ_QENZ01000003.1"/>
</dbReference>
<protein>
    <recommendedName>
        <fullName evidence="3">Extracellular endo-alpha-(1-&gt;5)-L-arabinanase C-terminal domain-containing protein</fullName>
    </recommendedName>
</protein>
<sequence>MKNSLILLLIIIYGTGLAQDTSIIGEWRLTTMRKGNKEKKVNSGIIFEKGGVLKLGLFNMGEIIEAGKWEYNSKNKTIKMSSKIDSNLNDIGKIITISDSI</sequence>
<comment type="caution">
    <text evidence="1">The sequence shown here is derived from an EMBL/GenBank/DDBJ whole genome shotgun (WGS) entry which is preliminary data.</text>
</comment>
<organism evidence="1 2">
    <name type="scientific">Balneicella halophila</name>
    <dbReference type="NCBI Taxonomy" id="1537566"/>
    <lineage>
        <taxon>Bacteria</taxon>
        <taxon>Pseudomonadati</taxon>
        <taxon>Bacteroidota</taxon>
        <taxon>Bacteroidia</taxon>
        <taxon>Bacteroidales</taxon>
        <taxon>Balneicellaceae</taxon>
        <taxon>Balneicella</taxon>
    </lineage>
</organism>
<dbReference type="OrthoDB" id="1113037at2"/>
<dbReference type="EMBL" id="QENZ01000003">
    <property type="protein sequence ID" value="PVX52511.1"/>
    <property type="molecule type" value="Genomic_DNA"/>
</dbReference>
<dbReference type="Proteomes" id="UP000251835">
    <property type="component" value="Unassembled WGS sequence"/>
</dbReference>
<reference evidence="1 2" key="1">
    <citation type="submission" date="2018-05" db="EMBL/GenBank/DDBJ databases">
        <title>Genomic Encyclopedia of Type Strains, Phase IV (KMG-IV): sequencing the most valuable type-strain genomes for metagenomic binning, comparative biology and taxonomic classification.</title>
        <authorList>
            <person name="Goeker M."/>
        </authorList>
    </citation>
    <scope>NUCLEOTIDE SEQUENCE [LARGE SCALE GENOMIC DNA]</scope>
    <source>
        <strain evidence="1 2">DSM 28579</strain>
    </source>
</reference>
<evidence type="ECO:0000313" key="1">
    <source>
        <dbReference type="EMBL" id="PVX52511.1"/>
    </source>
</evidence>
<proteinExistence type="predicted"/>
<evidence type="ECO:0000313" key="2">
    <source>
        <dbReference type="Proteomes" id="UP000251835"/>
    </source>
</evidence>
<name>A0A7L4USS6_BALHA</name>
<evidence type="ECO:0008006" key="3">
    <source>
        <dbReference type="Google" id="ProtNLM"/>
    </source>
</evidence>
<keyword evidence="2" id="KW-1185">Reference proteome</keyword>